<evidence type="ECO:0000313" key="2">
    <source>
        <dbReference type="Proteomes" id="UP000281553"/>
    </source>
</evidence>
<dbReference type="EMBL" id="UYRU01119417">
    <property type="protein sequence ID" value="VDN45948.1"/>
    <property type="molecule type" value="Genomic_DNA"/>
</dbReference>
<proteinExistence type="predicted"/>
<sequence length="39" mass="4206">MMQIVPLRPDFLITIEIYCMTVGDSDSISEASVSSLAGD</sequence>
<gene>
    <name evidence="1" type="ORF">DILT_LOCUS19724</name>
</gene>
<dbReference type="Proteomes" id="UP000281553">
    <property type="component" value="Unassembled WGS sequence"/>
</dbReference>
<evidence type="ECO:0000313" key="1">
    <source>
        <dbReference type="EMBL" id="VDN45948.1"/>
    </source>
</evidence>
<dbReference type="AlphaFoldDB" id="A0A3P7PAB0"/>
<organism evidence="1 2">
    <name type="scientific">Dibothriocephalus latus</name>
    <name type="common">Fish tapeworm</name>
    <name type="synonym">Diphyllobothrium latum</name>
    <dbReference type="NCBI Taxonomy" id="60516"/>
    <lineage>
        <taxon>Eukaryota</taxon>
        <taxon>Metazoa</taxon>
        <taxon>Spiralia</taxon>
        <taxon>Lophotrochozoa</taxon>
        <taxon>Platyhelminthes</taxon>
        <taxon>Cestoda</taxon>
        <taxon>Eucestoda</taxon>
        <taxon>Diphyllobothriidea</taxon>
        <taxon>Diphyllobothriidae</taxon>
        <taxon>Dibothriocephalus</taxon>
    </lineage>
</organism>
<name>A0A3P7PAB0_DIBLA</name>
<accession>A0A3P7PAB0</accession>
<protein>
    <submittedName>
        <fullName evidence="1">Uncharacterized protein</fullName>
    </submittedName>
</protein>
<feature type="non-terminal residue" evidence="1">
    <location>
        <position position="39"/>
    </location>
</feature>
<keyword evidence="2" id="KW-1185">Reference proteome</keyword>
<reference evidence="1 2" key="1">
    <citation type="submission" date="2018-11" db="EMBL/GenBank/DDBJ databases">
        <authorList>
            <consortium name="Pathogen Informatics"/>
        </authorList>
    </citation>
    <scope>NUCLEOTIDE SEQUENCE [LARGE SCALE GENOMIC DNA]</scope>
</reference>